<evidence type="ECO:0000313" key="1">
    <source>
        <dbReference type="EMBL" id="THV63939.1"/>
    </source>
</evidence>
<organism evidence="1 2">
    <name type="scientific">Aureobasidium pullulans</name>
    <name type="common">Black yeast</name>
    <name type="synonym">Pullularia pullulans</name>
    <dbReference type="NCBI Taxonomy" id="5580"/>
    <lineage>
        <taxon>Eukaryota</taxon>
        <taxon>Fungi</taxon>
        <taxon>Dikarya</taxon>
        <taxon>Ascomycota</taxon>
        <taxon>Pezizomycotina</taxon>
        <taxon>Dothideomycetes</taxon>
        <taxon>Dothideomycetidae</taxon>
        <taxon>Dothideales</taxon>
        <taxon>Saccotheciaceae</taxon>
        <taxon>Aureobasidium</taxon>
    </lineage>
</organism>
<dbReference type="InterPro" id="IPR007497">
    <property type="entry name" value="SIMPL/DUF541"/>
</dbReference>
<dbReference type="Proteomes" id="UP000304951">
    <property type="component" value="Unassembled WGS sequence"/>
</dbReference>
<dbReference type="GO" id="GO:0006974">
    <property type="term" value="P:DNA damage response"/>
    <property type="evidence" value="ECO:0007669"/>
    <property type="project" value="TreeGrafter"/>
</dbReference>
<dbReference type="EMBL" id="QZAF01000984">
    <property type="protein sequence ID" value="THV63939.1"/>
    <property type="molecule type" value="Genomic_DNA"/>
</dbReference>
<name>A0A4S8S2A7_AURPU</name>
<sequence>MKKTAFLHIMVAPLTIAVTGIAIIPKRAEHALLDVEISATGFSRAFISAEVQLSCRRLEDILRKISPANDSQLARESATIAHWSMTSLKTTSHLPTDQYGTVLKNAQRVYSTSVSFDIRIRDFSKLGTFASQVSTLPYTLIHSVRWALTSTTRQAYESKLRAMAAEDALERAKDYAKALGLTAVWPVEVKEAQWGSHDPNAVMKVQEKAMDMRRPVSDSDPAFADLFFEPEEVTMSTRIDCKFEAE</sequence>
<dbReference type="AlphaFoldDB" id="A0A4S8S2A7"/>
<gene>
    <name evidence="1" type="ORF">D6D28_10274</name>
</gene>
<dbReference type="Pfam" id="PF04402">
    <property type="entry name" value="SIMPL"/>
    <property type="match status" value="1"/>
</dbReference>
<accession>A0A4S8S2A7</accession>
<dbReference type="PANTHER" id="PTHR34387">
    <property type="entry name" value="SLR1258 PROTEIN"/>
    <property type="match status" value="1"/>
</dbReference>
<dbReference type="Gene3D" id="3.30.110.170">
    <property type="entry name" value="Protein of unknown function (DUF541), domain 1"/>
    <property type="match status" value="1"/>
</dbReference>
<dbReference type="PANTHER" id="PTHR34387:SF1">
    <property type="entry name" value="PERIPLASMIC IMMUNOGENIC PROTEIN"/>
    <property type="match status" value="1"/>
</dbReference>
<protein>
    <recommendedName>
        <fullName evidence="3">DUF541 domain-containing protein</fullName>
    </recommendedName>
</protein>
<reference evidence="1 2" key="1">
    <citation type="submission" date="2018-10" db="EMBL/GenBank/DDBJ databases">
        <title>Fifty Aureobasidium pullulans genomes reveal a recombining polyextremotolerant generalist.</title>
        <authorList>
            <person name="Gostincar C."/>
            <person name="Turk M."/>
            <person name="Zajc J."/>
            <person name="Gunde-Cimerman N."/>
        </authorList>
    </citation>
    <scope>NUCLEOTIDE SEQUENCE [LARGE SCALE GENOMIC DNA]</scope>
    <source>
        <strain evidence="1 2">EXF-11900</strain>
    </source>
</reference>
<comment type="caution">
    <text evidence="1">The sequence shown here is derived from an EMBL/GenBank/DDBJ whole genome shotgun (WGS) entry which is preliminary data.</text>
</comment>
<proteinExistence type="predicted"/>
<evidence type="ECO:0008006" key="3">
    <source>
        <dbReference type="Google" id="ProtNLM"/>
    </source>
</evidence>
<evidence type="ECO:0000313" key="2">
    <source>
        <dbReference type="Proteomes" id="UP000304951"/>
    </source>
</evidence>
<dbReference type="InterPro" id="IPR052022">
    <property type="entry name" value="26kDa_periplasmic_antigen"/>
</dbReference>